<keyword evidence="2 7" id="KW-0812">Transmembrane</keyword>
<evidence type="ECO:0000313" key="10">
    <source>
        <dbReference type="Proteomes" id="UP000799753"/>
    </source>
</evidence>
<keyword evidence="3 7" id="KW-1133">Transmembrane helix</keyword>
<dbReference type="Pfam" id="PF20684">
    <property type="entry name" value="Fung_rhodopsin"/>
    <property type="match status" value="1"/>
</dbReference>
<feature type="compositionally biased region" description="Polar residues" evidence="6">
    <location>
        <begin position="309"/>
        <end position="325"/>
    </location>
</feature>
<protein>
    <recommendedName>
        <fullName evidence="8">Rhodopsin domain-containing protein</fullName>
    </recommendedName>
</protein>
<feature type="compositionally biased region" description="Polar residues" evidence="6">
    <location>
        <begin position="341"/>
        <end position="353"/>
    </location>
</feature>
<feature type="region of interest" description="Disordered" evidence="6">
    <location>
        <begin position="304"/>
        <end position="353"/>
    </location>
</feature>
<evidence type="ECO:0000256" key="3">
    <source>
        <dbReference type="ARBA" id="ARBA00022989"/>
    </source>
</evidence>
<keyword evidence="4 7" id="KW-0472">Membrane</keyword>
<reference evidence="9" key="1">
    <citation type="journal article" date="2020" name="Stud. Mycol.">
        <title>101 Dothideomycetes genomes: a test case for predicting lifestyles and emergence of pathogens.</title>
        <authorList>
            <person name="Haridas S."/>
            <person name="Albert R."/>
            <person name="Binder M."/>
            <person name="Bloem J."/>
            <person name="Labutti K."/>
            <person name="Salamov A."/>
            <person name="Andreopoulos B."/>
            <person name="Baker S."/>
            <person name="Barry K."/>
            <person name="Bills G."/>
            <person name="Bluhm B."/>
            <person name="Cannon C."/>
            <person name="Castanera R."/>
            <person name="Culley D."/>
            <person name="Daum C."/>
            <person name="Ezra D."/>
            <person name="Gonzalez J."/>
            <person name="Henrissat B."/>
            <person name="Kuo A."/>
            <person name="Liang C."/>
            <person name="Lipzen A."/>
            <person name="Lutzoni F."/>
            <person name="Magnuson J."/>
            <person name="Mondo S."/>
            <person name="Nolan M."/>
            <person name="Ohm R."/>
            <person name="Pangilinan J."/>
            <person name="Park H.-J."/>
            <person name="Ramirez L."/>
            <person name="Alfaro M."/>
            <person name="Sun H."/>
            <person name="Tritt A."/>
            <person name="Yoshinaga Y."/>
            <person name="Zwiers L.-H."/>
            <person name="Turgeon B."/>
            <person name="Goodwin S."/>
            <person name="Spatafora J."/>
            <person name="Crous P."/>
            <person name="Grigoriev I."/>
        </authorList>
    </citation>
    <scope>NUCLEOTIDE SEQUENCE</scope>
    <source>
        <strain evidence="9">CBS 473.64</strain>
    </source>
</reference>
<feature type="region of interest" description="Disordered" evidence="6">
    <location>
        <begin position="412"/>
        <end position="433"/>
    </location>
</feature>
<feature type="transmembrane region" description="Helical" evidence="7">
    <location>
        <begin position="137"/>
        <end position="158"/>
    </location>
</feature>
<dbReference type="Proteomes" id="UP000799753">
    <property type="component" value="Unassembled WGS sequence"/>
</dbReference>
<feature type="transmembrane region" description="Helical" evidence="7">
    <location>
        <begin position="98"/>
        <end position="125"/>
    </location>
</feature>
<evidence type="ECO:0000256" key="4">
    <source>
        <dbReference type="ARBA" id="ARBA00023136"/>
    </source>
</evidence>
<evidence type="ECO:0000256" key="5">
    <source>
        <dbReference type="ARBA" id="ARBA00038359"/>
    </source>
</evidence>
<evidence type="ECO:0000256" key="1">
    <source>
        <dbReference type="ARBA" id="ARBA00004141"/>
    </source>
</evidence>
<evidence type="ECO:0000256" key="2">
    <source>
        <dbReference type="ARBA" id="ARBA00022692"/>
    </source>
</evidence>
<evidence type="ECO:0000259" key="8">
    <source>
        <dbReference type="Pfam" id="PF20684"/>
    </source>
</evidence>
<organism evidence="9 10">
    <name type="scientific">Massarina eburnea CBS 473.64</name>
    <dbReference type="NCBI Taxonomy" id="1395130"/>
    <lineage>
        <taxon>Eukaryota</taxon>
        <taxon>Fungi</taxon>
        <taxon>Dikarya</taxon>
        <taxon>Ascomycota</taxon>
        <taxon>Pezizomycotina</taxon>
        <taxon>Dothideomycetes</taxon>
        <taxon>Pleosporomycetidae</taxon>
        <taxon>Pleosporales</taxon>
        <taxon>Massarineae</taxon>
        <taxon>Massarinaceae</taxon>
        <taxon>Massarina</taxon>
    </lineage>
</organism>
<dbReference type="AlphaFoldDB" id="A0A6A6SGK2"/>
<evidence type="ECO:0000256" key="6">
    <source>
        <dbReference type="SAM" id="MobiDB-lite"/>
    </source>
</evidence>
<proteinExistence type="inferred from homology"/>
<comment type="subcellular location">
    <subcellularLocation>
        <location evidence="1">Membrane</location>
        <topology evidence="1">Multi-pass membrane protein</topology>
    </subcellularLocation>
</comment>
<evidence type="ECO:0000313" key="9">
    <source>
        <dbReference type="EMBL" id="KAF2646670.1"/>
    </source>
</evidence>
<feature type="domain" description="Rhodopsin" evidence="8">
    <location>
        <begin position="43"/>
        <end position="285"/>
    </location>
</feature>
<dbReference type="GO" id="GO:0016020">
    <property type="term" value="C:membrane"/>
    <property type="evidence" value="ECO:0007669"/>
    <property type="project" value="UniProtKB-SubCell"/>
</dbReference>
<dbReference type="OrthoDB" id="5022096at2759"/>
<sequence length="433" mass="48547">MSDSLDASQIPTPVSETAANLAHHFVRTSIALSIIATVLFGVRIYTKTSPVFRLSNDDYVAVVAFVFVNISTGLLLQSVWWVFADIDTSTLTLLDIEYAFMFAIIAEVFWTWAMVFTKISIAVMLLRFEPVLYMRRFLWLIVAFLIIQGMYGMMFQLLQCIPLRTVWDLLHRDEGQCLPQAASIASSVTVQVINICTDWILAMLPISFLRKVQRPTRERVVVGCLMGLGALGGIASIVKIVYLSTYATSSDTLVESIRIGMLSVTEALLVFTAACVPCLRVPFQRALEHLGLVPADGYSDPTYEYNRGATRTSRSVTTNTDTRSSGIRMKALGRSDDNRSDTQVLTGSSGEMDSNLSEIWRTTEFEVQREARALEKIRKGHTPALPHGESCENLEKMHMNHTPALPPIHKRHESWDEEAGEDSGRKGKWWIRK</sequence>
<feature type="transmembrane region" description="Helical" evidence="7">
    <location>
        <begin position="220"/>
        <end position="245"/>
    </location>
</feature>
<dbReference type="PANTHER" id="PTHR33048:SF129">
    <property type="entry name" value="INTEGRAL MEMBRANE PROTEIN-RELATED"/>
    <property type="match status" value="1"/>
</dbReference>
<feature type="transmembrane region" description="Helical" evidence="7">
    <location>
        <begin position="25"/>
        <end position="46"/>
    </location>
</feature>
<comment type="similarity">
    <text evidence="5">Belongs to the SAT4 family.</text>
</comment>
<name>A0A6A6SGK2_9PLEO</name>
<dbReference type="InterPro" id="IPR052337">
    <property type="entry name" value="SAT4-like"/>
</dbReference>
<keyword evidence="10" id="KW-1185">Reference proteome</keyword>
<dbReference type="InterPro" id="IPR049326">
    <property type="entry name" value="Rhodopsin_dom_fungi"/>
</dbReference>
<feature type="transmembrane region" description="Helical" evidence="7">
    <location>
        <begin position="188"/>
        <end position="208"/>
    </location>
</feature>
<accession>A0A6A6SGK2</accession>
<evidence type="ECO:0000256" key="7">
    <source>
        <dbReference type="SAM" id="Phobius"/>
    </source>
</evidence>
<feature type="transmembrane region" description="Helical" evidence="7">
    <location>
        <begin position="257"/>
        <end position="279"/>
    </location>
</feature>
<dbReference type="PANTHER" id="PTHR33048">
    <property type="entry name" value="PTH11-LIKE INTEGRAL MEMBRANE PROTEIN (AFU_ORTHOLOGUE AFUA_5G11245)"/>
    <property type="match status" value="1"/>
</dbReference>
<feature type="transmembrane region" description="Helical" evidence="7">
    <location>
        <begin position="58"/>
        <end position="83"/>
    </location>
</feature>
<gene>
    <name evidence="9" type="ORF">P280DRAFT_464865</name>
</gene>
<dbReference type="EMBL" id="MU006776">
    <property type="protein sequence ID" value="KAF2646670.1"/>
    <property type="molecule type" value="Genomic_DNA"/>
</dbReference>